<comment type="caution">
    <text evidence="1">The sequence shown here is derived from an EMBL/GenBank/DDBJ whole genome shotgun (WGS) entry which is preliminary data.</text>
</comment>
<reference evidence="1 2" key="1">
    <citation type="journal article" date="2016" name="Sci. Rep.">
        <title>Metabolic traits of an uncultured archaeal lineage -MSBL1- from brine pools of the Red Sea.</title>
        <authorList>
            <person name="Mwirichia R."/>
            <person name="Alam I."/>
            <person name="Rashid M."/>
            <person name="Vinu M."/>
            <person name="Ba-Alawi W."/>
            <person name="Anthony Kamau A."/>
            <person name="Kamanda Ngugi D."/>
            <person name="Goker M."/>
            <person name="Klenk H.P."/>
            <person name="Bajic V."/>
            <person name="Stingl U."/>
        </authorList>
    </citation>
    <scope>NUCLEOTIDE SEQUENCE [LARGE SCALE GENOMIC DNA]</scope>
    <source>
        <strain evidence="1">SCGC-AAA259O05</strain>
    </source>
</reference>
<keyword evidence="2" id="KW-1185">Reference proteome</keyword>
<dbReference type="Proteomes" id="UP000070344">
    <property type="component" value="Unassembled WGS sequence"/>
</dbReference>
<organism evidence="1 2">
    <name type="scientific">candidate division MSBL1 archaeon SCGC-AAA259O05</name>
    <dbReference type="NCBI Taxonomy" id="1698271"/>
    <lineage>
        <taxon>Archaea</taxon>
        <taxon>Methanobacteriati</taxon>
        <taxon>Methanobacteriota</taxon>
        <taxon>candidate division MSBL1</taxon>
    </lineage>
</organism>
<gene>
    <name evidence="1" type="ORF">AKJ41_01905</name>
</gene>
<dbReference type="EMBL" id="LHXV01000016">
    <property type="protein sequence ID" value="KXB01341.1"/>
    <property type="molecule type" value="Genomic_DNA"/>
</dbReference>
<accession>A0A133V4I9</accession>
<sequence length="107" mass="11936">MGAHGIVVRELKLEFSPLARRGSFQRFLKSSLMKGGALAVLCRSLRTPSLTPQAEVPRRPVPPSPYFTFPLNTRACGCSAKLTGLRKLLPLKGKSESESERERERQR</sequence>
<dbReference type="AlphaFoldDB" id="A0A133V4I9"/>
<name>A0A133V4I9_9EURY</name>
<protein>
    <submittedName>
        <fullName evidence="1">Uncharacterized protein</fullName>
    </submittedName>
</protein>
<evidence type="ECO:0000313" key="2">
    <source>
        <dbReference type="Proteomes" id="UP000070344"/>
    </source>
</evidence>
<evidence type="ECO:0000313" key="1">
    <source>
        <dbReference type="EMBL" id="KXB01341.1"/>
    </source>
</evidence>
<proteinExistence type="predicted"/>